<organism evidence="1 2">
    <name type="scientific">Ferrimonas sediminicola</name>
    <dbReference type="NCBI Taxonomy" id="2569538"/>
    <lineage>
        <taxon>Bacteria</taxon>
        <taxon>Pseudomonadati</taxon>
        <taxon>Pseudomonadota</taxon>
        <taxon>Gammaproteobacteria</taxon>
        <taxon>Alteromonadales</taxon>
        <taxon>Ferrimonadaceae</taxon>
        <taxon>Ferrimonas</taxon>
    </lineage>
</organism>
<evidence type="ECO:0000313" key="1">
    <source>
        <dbReference type="EMBL" id="TKB47301.1"/>
    </source>
</evidence>
<dbReference type="EMBL" id="SWCI01000014">
    <property type="protein sequence ID" value="TKB47301.1"/>
    <property type="molecule type" value="Genomic_DNA"/>
</dbReference>
<evidence type="ECO:0000313" key="2">
    <source>
        <dbReference type="Proteomes" id="UP000305674"/>
    </source>
</evidence>
<dbReference type="OrthoDB" id="6401849at2"/>
<keyword evidence="2" id="KW-1185">Reference proteome</keyword>
<protein>
    <submittedName>
        <fullName evidence="1">Uncharacterized protein</fullName>
    </submittedName>
</protein>
<reference evidence="1 2" key="1">
    <citation type="submission" date="2019-04" db="EMBL/GenBank/DDBJ databases">
        <authorList>
            <person name="Hwang J.C."/>
        </authorList>
    </citation>
    <scope>NUCLEOTIDE SEQUENCE [LARGE SCALE GENOMIC DNA]</scope>
    <source>
        <strain evidence="1 2">IMCC35001</strain>
    </source>
</reference>
<dbReference type="AlphaFoldDB" id="A0A4U1B9E0"/>
<dbReference type="RefSeq" id="WP_136854257.1">
    <property type="nucleotide sequence ID" value="NZ_SWCI01000014.1"/>
</dbReference>
<sequence length="92" mass="10397">MANRVEPKTLAELEAMHTGSLMSRRRALLKCAESFEPSGDAALPKAGVIQYKDTPEWKRAYGDLKAVLDTRENIANKKERKALRQAKARSRR</sequence>
<gene>
    <name evidence="1" type="ORF">FCL40_15735</name>
</gene>
<dbReference type="Proteomes" id="UP000305674">
    <property type="component" value="Unassembled WGS sequence"/>
</dbReference>
<name>A0A4U1B9E0_9GAMM</name>
<proteinExistence type="predicted"/>
<comment type="caution">
    <text evidence="1">The sequence shown here is derived from an EMBL/GenBank/DDBJ whole genome shotgun (WGS) entry which is preliminary data.</text>
</comment>
<accession>A0A4U1B9E0</accession>